<evidence type="ECO:0000256" key="6">
    <source>
        <dbReference type="SAM" id="Coils"/>
    </source>
</evidence>
<dbReference type="GO" id="GO:0005737">
    <property type="term" value="C:cytoplasm"/>
    <property type="evidence" value="ECO:0007669"/>
    <property type="project" value="UniProtKB-SubCell"/>
</dbReference>
<evidence type="ECO:0000256" key="3">
    <source>
        <dbReference type="ARBA" id="ARBA00022737"/>
    </source>
</evidence>
<keyword evidence="6" id="KW-0175">Coiled coil</keyword>
<dbReference type="InterPro" id="IPR051476">
    <property type="entry name" value="Bac_ResReg_Asp_Phosphatase"/>
</dbReference>
<dbReference type="InterPro" id="IPR011990">
    <property type="entry name" value="TPR-like_helical_dom_sf"/>
</dbReference>
<keyword evidence="7" id="KW-0472">Membrane</keyword>
<evidence type="ECO:0000313" key="11">
    <source>
        <dbReference type="Proteomes" id="UP000183670"/>
    </source>
</evidence>
<dbReference type="AlphaFoldDB" id="A0A1G8G6T3"/>
<comment type="subcellular location">
    <subcellularLocation>
        <location evidence="1">Cytoplasm</location>
    </subcellularLocation>
</comment>
<organism evidence="9 10">
    <name type="scientific">Bacteroides ovatus</name>
    <dbReference type="NCBI Taxonomy" id="28116"/>
    <lineage>
        <taxon>Bacteria</taxon>
        <taxon>Pseudomonadati</taxon>
        <taxon>Bacteroidota</taxon>
        <taxon>Bacteroidia</taxon>
        <taxon>Bacteroidales</taxon>
        <taxon>Bacteroidaceae</taxon>
        <taxon>Bacteroides</taxon>
    </lineage>
</organism>
<dbReference type="GO" id="GO:0003677">
    <property type="term" value="F:DNA binding"/>
    <property type="evidence" value="ECO:0007669"/>
    <property type="project" value="InterPro"/>
</dbReference>
<dbReference type="Pfam" id="PF13181">
    <property type="entry name" value="TPR_8"/>
    <property type="match status" value="1"/>
</dbReference>
<feature type="coiled-coil region" evidence="6">
    <location>
        <begin position="399"/>
        <end position="450"/>
    </location>
</feature>
<dbReference type="Gene3D" id="1.25.40.10">
    <property type="entry name" value="Tetratricopeptide repeat domain"/>
    <property type="match status" value="2"/>
</dbReference>
<keyword evidence="7" id="KW-0812">Transmembrane</keyword>
<feature type="transmembrane region" description="Helical" evidence="7">
    <location>
        <begin position="376"/>
        <end position="397"/>
    </location>
</feature>
<proteinExistence type="inferred from homology"/>
<dbReference type="SUPFAM" id="SSF46894">
    <property type="entry name" value="C-terminal effector domain of the bipartite response regulators"/>
    <property type="match status" value="1"/>
</dbReference>
<evidence type="ECO:0000313" key="8">
    <source>
        <dbReference type="EMBL" id="SDB75275.1"/>
    </source>
</evidence>
<dbReference type="GO" id="GO:0006355">
    <property type="term" value="P:regulation of DNA-templated transcription"/>
    <property type="evidence" value="ECO:0007669"/>
    <property type="project" value="InterPro"/>
</dbReference>
<dbReference type="Proteomes" id="UP000183670">
    <property type="component" value="Unassembled WGS sequence"/>
</dbReference>
<keyword evidence="2" id="KW-0963">Cytoplasm</keyword>
<protein>
    <submittedName>
        <fullName evidence="9">Tetratricopeptide repeat-containing protein</fullName>
    </submittedName>
</protein>
<comment type="similarity">
    <text evidence="5">Belongs to the Rap family.</text>
</comment>
<evidence type="ECO:0000256" key="1">
    <source>
        <dbReference type="ARBA" id="ARBA00004496"/>
    </source>
</evidence>
<gene>
    <name evidence="8" type="ORF">SAMN05192581_1001163</name>
    <name evidence="9" type="ORF">SAMN05192582_101724</name>
</gene>
<sequence>MCIFAQNSSKVKTTTVSVYAAFFFILVLSVSCHRDSEAPDAAFQRIEMCMESLPDTALYLLKSIPHTEKLRGKLQADYALLLTQAMDQNYVKFTSDSLIALALNYYTVERGDSVTRAKAQYYYGRVLRELGKDEEALTFLSSAKEMFGNIQCCKMFAMATDEIGMINRKKKLYQESLKNFRESYTIYEELKDSLSLVRAGQNIGRAYLFQNKWDSCYFYYTYALELAREKQYPSEVSILHELGILYRSMGELKKSERYFLAAYEKETDEERKYVECMSLGYLYIQMGDVENARKYFKMSINSSKEYTRIDAYNNLYFLEKDIDNFEEAIIYHEKADSIVNVLDEVDSQELITELQKQYENEKLRNDNLQLKVDRTVFIFCGTVIFLIVAFYMCYYYYKSKNHRKKIAEIESQIRDNEEEIKRYQQEMEEIQELKDQVLEENRILEENRMKVGELNGKIVLLSMQNKTLSGLLKELGGELTVGPSSEQYISAFRLLLAIKEGTLRGKLSNGERYKLFSLFDLLYSNYVTRLLDKTPLLTKHDLEICCFLKFGLTNEELARIFQTSSDSVTKAKGRLKGRLGISPQEDLNVFLRDF</sequence>
<dbReference type="InterPro" id="IPR019734">
    <property type="entry name" value="TPR_rpt"/>
</dbReference>
<keyword evidence="7" id="KW-1133">Transmembrane helix</keyword>
<dbReference type="EMBL" id="FNDO01000017">
    <property type="protein sequence ID" value="SDH90093.1"/>
    <property type="molecule type" value="Genomic_DNA"/>
</dbReference>
<evidence type="ECO:0000256" key="2">
    <source>
        <dbReference type="ARBA" id="ARBA00022490"/>
    </source>
</evidence>
<accession>A0A1G8G6T3</accession>
<dbReference type="SUPFAM" id="SSF48452">
    <property type="entry name" value="TPR-like"/>
    <property type="match status" value="1"/>
</dbReference>
<evidence type="ECO:0000256" key="4">
    <source>
        <dbReference type="ARBA" id="ARBA00022803"/>
    </source>
</evidence>
<evidence type="ECO:0000313" key="10">
    <source>
        <dbReference type="Proteomes" id="UP000181870"/>
    </source>
</evidence>
<dbReference type="PANTHER" id="PTHR46630">
    <property type="entry name" value="TETRATRICOPEPTIDE REPEAT PROTEIN 29"/>
    <property type="match status" value="1"/>
</dbReference>
<dbReference type="EMBL" id="FMYE01000001">
    <property type="protein sequence ID" value="SDB75275.1"/>
    <property type="molecule type" value="Genomic_DNA"/>
</dbReference>
<reference evidence="10 11" key="1">
    <citation type="submission" date="2016-10" db="EMBL/GenBank/DDBJ databases">
        <authorList>
            <person name="de Groot N.N."/>
        </authorList>
    </citation>
    <scope>NUCLEOTIDE SEQUENCE [LARGE SCALE GENOMIC DNA]</scope>
    <source>
        <strain evidence="8 11">NLAE-zl-C500</strain>
        <strain evidence="9 10">NLAE-zl-C57</strain>
    </source>
</reference>
<evidence type="ECO:0000256" key="7">
    <source>
        <dbReference type="SAM" id="Phobius"/>
    </source>
</evidence>
<dbReference type="SMART" id="SM00028">
    <property type="entry name" value="TPR"/>
    <property type="match status" value="6"/>
</dbReference>
<name>A0A1G8G6T3_BACOV</name>
<evidence type="ECO:0000313" key="9">
    <source>
        <dbReference type="EMBL" id="SDH90093.1"/>
    </source>
</evidence>
<evidence type="ECO:0000256" key="5">
    <source>
        <dbReference type="ARBA" id="ARBA00038253"/>
    </source>
</evidence>
<keyword evidence="4" id="KW-0802">TPR repeat</keyword>
<dbReference type="InterPro" id="IPR016032">
    <property type="entry name" value="Sig_transdc_resp-reg_C-effctor"/>
</dbReference>
<dbReference type="Proteomes" id="UP000181870">
    <property type="component" value="Unassembled WGS sequence"/>
</dbReference>
<dbReference type="PANTHER" id="PTHR46630:SF1">
    <property type="entry name" value="TETRATRICOPEPTIDE REPEAT PROTEIN 29"/>
    <property type="match status" value="1"/>
</dbReference>
<keyword evidence="3" id="KW-0677">Repeat</keyword>